<evidence type="ECO:0008006" key="3">
    <source>
        <dbReference type="Google" id="ProtNLM"/>
    </source>
</evidence>
<dbReference type="EMBL" id="JADPUN010000345">
    <property type="protein sequence ID" value="MBF9134441.1"/>
    <property type="molecule type" value="Genomic_DNA"/>
</dbReference>
<dbReference type="RefSeq" id="WP_196205924.1">
    <property type="nucleotide sequence ID" value="NZ_JADPUN010000345.1"/>
</dbReference>
<evidence type="ECO:0000313" key="2">
    <source>
        <dbReference type="Proteomes" id="UP000638560"/>
    </source>
</evidence>
<evidence type="ECO:0000313" key="1">
    <source>
        <dbReference type="EMBL" id="MBF9134441.1"/>
    </source>
</evidence>
<name>A0ABS0H7J2_9ACTN</name>
<comment type="caution">
    <text evidence="1">The sequence shown here is derived from an EMBL/GenBank/DDBJ whole genome shotgun (WGS) entry which is preliminary data.</text>
</comment>
<organism evidence="1 2">
    <name type="scientific">Plantactinospora alkalitolerans</name>
    <dbReference type="NCBI Taxonomy" id="2789879"/>
    <lineage>
        <taxon>Bacteria</taxon>
        <taxon>Bacillati</taxon>
        <taxon>Actinomycetota</taxon>
        <taxon>Actinomycetes</taxon>
        <taxon>Micromonosporales</taxon>
        <taxon>Micromonosporaceae</taxon>
        <taxon>Plantactinospora</taxon>
    </lineage>
</organism>
<protein>
    <recommendedName>
        <fullName evidence="3">DUF4242 domain-containing protein</fullName>
    </recommendedName>
</protein>
<dbReference type="Proteomes" id="UP000638560">
    <property type="component" value="Unassembled WGS sequence"/>
</dbReference>
<accession>A0ABS0H7J2</accession>
<gene>
    <name evidence="1" type="ORF">I0C86_36760</name>
</gene>
<keyword evidence="2" id="KW-1185">Reference proteome</keyword>
<sequence>MSSVHGVRATLWMALVRFGRHDGEGPECVEAEGALLTALNRTNHRVALGDAAVYFIEGDPDTGRVIHFTACLGTYLTYVVYEAVGVTDASIVESATTVTQEVLSHL</sequence>
<reference evidence="1 2" key="1">
    <citation type="submission" date="2020-11" db="EMBL/GenBank/DDBJ databases">
        <title>A novel isolate from a Black sea contaminated sediment with potential to produce alkanes: Plantactinospora alkalitolerans sp. nov.</title>
        <authorList>
            <person name="Carro L."/>
            <person name="Veyisoglu A."/>
            <person name="Guven K."/>
            <person name="Schumann P."/>
            <person name="Klenk H.-P."/>
            <person name="Sahin N."/>
        </authorList>
    </citation>
    <scope>NUCLEOTIDE SEQUENCE [LARGE SCALE GENOMIC DNA]</scope>
    <source>
        <strain evidence="1 2">S1510</strain>
    </source>
</reference>
<proteinExistence type="predicted"/>